<dbReference type="eggNOG" id="COG1312">
    <property type="taxonomic scope" value="Bacteria"/>
</dbReference>
<comment type="catalytic activity">
    <reaction evidence="1 9">
        <text>D-mannonate = 2-dehydro-3-deoxy-D-gluconate + H2O</text>
        <dbReference type="Rhea" id="RHEA:20097"/>
        <dbReference type="ChEBI" id="CHEBI:15377"/>
        <dbReference type="ChEBI" id="CHEBI:17767"/>
        <dbReference type="ChEBI" id="CHEBI:57990"/>
        <dbReference type="EC" id="4.2.1.8"/>
    </reaction>
</comment>
<dbReference type="PANTHER" id="PTHR30387:SF2">
    <property type="entry name" value="MANNONATE DEHYDRATASE"/>
    <property type="match status" value="1"/>
</dbReference>
<evidence type="ECO:0000256" key="4">
    <source>
        <dbReference type="ARBA" id="ARBA00007389"/>
    </source>
</evidence>
<dbReference type="InterPro" id="IPR004628">
    <property type="entry name" value="Man_deHydtase"/>
</dbReference>
<dbReference type="PANTHER" id="PTHR30387">
    <property type="entry name" value="MANNONATE DEHYDRATASE"/>
    <property type="match status" value="1"/>
</dbReference>
<dbReference type="HOGENOM" id="CLU_058621_2_0_10"/>
<evidence type="ECO:0000256" key="9">
    <source>
        <dbReference type="HAMAP-Rule" id="MF_00106"/>
    </source>
</evidence>
<evidence type="ECO:0000313" key="10">
    <source>
        <dbReference type="EMBL" id="AHW58781.1"/>
    </source>
</evidence>
<dbReference type="EMBL" id="FOHT01000014">
    <property type="protein sequence ID" value="SET48877.1"/>
    <property type="molecule type" value="Genomic_DNA"/>
</dbReference>
<evidence type="ECO:0000313" key="12">
    <source>
        <dbReference type="Proteomes" id="UP000023772"/>
    </source>
</evidence>
<evidence type="ECO:0000256" key="3">
    <source>
        <dbReference type="ARBA" id="ARBA00004892"/>
    </source>
</evidence>
<evidence type="ECO:0000256" key="8">
    <source>
        <dbReference type="ARBA" id="ARBA00023239"/>
    </source>
</evidence>
<dbReference type="NCBIfam" id="NF003027">
    <property type="entry name" value="PRK03906.1"/>
    <property type="match status" value="1"/>
</dbReference>
<keyword evidence="7 9" id="KW-0464">Manganese</keyword>
<sequence>MALEKTWRWFGEKDLVTLDDLQQMGVEGVVTALHHIPNGEVWPVEEILKVKTAIEKRGMRWSVVESLPVSEGIKICSNDRERLIANYQQSVRNLGQCGIDTICYNFMPVLDWARTDLHFKLKNGGESMYFDFPTFVAFDVFILKRPGAETDYPAEIVEKAKAVFEKMTEQQADELAYNIIVVTQGFIDGVIDGSVADPKSLFLEFIDRYKNIGKEQLRNYLKAFLDDVIPVAEEAGVKLAIHPDDPPFPVLGLPRIIGQLDDYEWLFKANASPNNGVTFCAGSLSARKENDLLEVIEKTRERIHFVHLRNTLLLDDGSFYESGHLSGSQNMMKIMYALLKEQKRRIQAGRSDVKMPVRPDHGIRIMDDYKYDYNPGYPLIGRLKGLAELDGLMHGIEFMLVDEGEPNYISAQTISR</sequence>
<keyword evidence="6 9" id="KW-0408">Iron</keyword>
<name>X5DX17_9BACT</name>
<evidence type="ECO:0000256" key="2">
    <source>
        <dbReference type="ARBA" id="ARBA00002713"/>
    </source>
</evidence>
<keyword evidence="12" id="KW-1185">Reference proteome</keyword>
<dbReference type="GO" id="GO:0008198">
    <property type="term" value="F:ferrous iron binding"/>
    <property type="evidence" value="ECO:0007669"/>
    <property type="project" value="TreeGrafter"/>
</dbReference>
<evidence type="ECO:0000313" key="11">
    <source>
        <dbReference type="EMBL" id="SET48877.1"/>
    </source>
</evidence>
<dbReference type="GO" id="GO:0030145">
    <property type="term" value="F:manganese ion binding"/>
    <property type="evidence" value="ECO:0007669"/>
    <property type="project" value="TreeGrafter"/>
</dbReference>
<evidence type="ECO:0000256" key="6">
    <source>
        <dbReference type="ARBA" id="ARBA00023004"/>
    </source>
</evidence>
<evidence type="ECO:0000256" key="7">
    <source>
        <dbReference type="ARBA" id="ARBA00023211"/>
    </source>
</evidence>
<dbReference type="InterPro" id="IPR036237">
    <property type="entry name" value="Xyl_isomerase-like_sf"/>
</dbReference>
<dbReference type="RefSeq" id="WP_038563628.1">
    <property type="nucleotide sequence ID" value="NZ_FOHT01000014.1"/>
</dbReference>
<comment type="function">
    <text evidence="2 9">Catalyzes the dehydration of D-mannonate.</text>
</comment>
<dbReference type="GO" id="GO:0042840">
    <property type="term" value="P:D-glucuronate catabolic process"/>
    <property type="evidence" value="ECO:0007669"/>
    <property type="project" value="TreeGrafter"/>
</dbReference>
<dbReference type="AlphaFoldDB" id="X5DX17"/>
<reference evidence="11 13" key="2">
    <citation type="submission" date="2016-10" db="EMBL/GenBank/DDBJ databases">
        <authorList>
            <person name="de Groot N.N."/>
        </authorList>
    </citation>
    <scope>NUCLEOTIDE SEQUENCE [LARGE SCALE GENOMIC DNA]</scope>
    <source>
        <strain evidence="11 13">DSM 25947</strain>
    </source>
</reference>
<protein>
    <recommendedName>
        <fullName evidence="5 9">Mannonate dehydratase</fullName>
        <ecNumber evidence="5 9">4.2.1.8</ecNumber>
    </recommendedName>
    <alternativeName>
        <fullName evidence="9">D-mannonate hydro-lyase</fullName>
    </alternativeName>
</protein>
<dbReference type="Proteomes" id="UP000023772">
    <property type="component" value="Chromosome"/>
</dbReference>
<comment type="cofactor">
    <cofactor evidence="9">
        <name>Fe(2+)</name>
        <dbReference type="ChEBI" id="CHEBI:29033"/>
    </cofactor>
    <cofactor evidence="9">
        <name>Mn(2+)</name>
        <dbReference type="ChEBI" id="CHEBI:29035"/>
    </cofactor>
</comment>
<dbReference type="NCBIfam" id="TIGR00695">
    <property type="entry name" value="uxuA"/>
    <property type="match status" value="1"/>
</dbReference>
<dbReference type="Gene3D" id="3.20.20.150">
    <property type="entry name" value="Divalent-metal-dependent TIM barrel enzymes"/>
    <property type="match status" value="1"/>
</dbReference>
<comment type="similarity">
    <text evidence="4 9">Belongs to the mannonate dehydratase family.</text>
</comment>
<dbReference type="STRING" id="1168034.FH5T_02145"/>
<accession>X5DX17</accession>
<dbReference type="UniPathway" id="UPA00246"/>
<comment type="pathway">
    <text evidence="3 9">Carbohydrate metabolism; pentose and glucuronate interconversion.</text>
</comment>
<dbReference type="EC" id="4.2.1.8" evidence="5 9"/>
<dbReference type="Proteomes" id="UP000181981">
    <property type="component" value="Unassembled WGS sequence"/>
</dbReference>
<reference evidence="10 12" key="1">
    <citation type="submission" date="2014-03" db="EMBL/GenBank/DDBJ databases">
        <title>Complete genome sequence of a deeply braunched marine Bacteroidia bacterium Draconibacterium orientale type strain FH5T.</title>
        <authorList>
            <person name="Li X."/>
            <person name="Wang X."/>
            <person name="Xie Z."/>
            <person name="Du Z."/>
            <person name="Chen G."/>
        </authorList>
    </citation>
    <scope>NUCLEOTIDE SEQUENCE [LARGE SCALE GENOMIC DNA]</scope>
    <source>
        <strain evidence="10 12">FH5</strain>
    </source>
</reference>
<dbReference type="KEGG" id="dori:FH5T_02145"/>
<evidence type="ECO:0000256" key="1">
    <source>
        <dbReference type="ARBA" id="ARBA00001794"/>
    </source>
</evidence>
<dbReference type="OrthoDB" id="9780250at2"/>
<evidence type="ECO:0000313" key="13">
    <source>
        <dbReference type="Proteomes" id="UP000181981"/>
    </source>
</evidence>
<dbReference type="EMBL" id="CP007451">
    <property type="protein sequence ID" value="AHW58781.1"/>
    <property type="molecule type" value="Genomic_DNA"/>
</dbReference>
<proteinExistence type="inferred from homology"/>
<dbReference type="HAMAP" id="MF_00106">
    <property type="entry name" value="UxuA"/>
    <property type="match status" value="1"/>
</dbReference>
<dbReference type="PIRSF" id="PIRSF016049">
    <property type="entry name" value="Man_dehyd"/>
    <property type="match status" value="1"/>
</dbReference>
<dbReference type="SUPFAM" id="SSF51658">
    <property type="entry name" value="Xylose isomerase-like"/>
    <property type="match status" value="1"/>
</dbReference>
<dbReference type="GO" id="GO:0008927">
    <property type="term" value="F:mannonate dehydratase activity"/>
    <property type="evidence" value="ECO:0007669"/>
    <property type="project" value="UniProtKB-UniRule"/>
</dbReference>
<gene>
    <name evidence="9" type="primary">uxuA</name>
    <name evidence="10" type="ORF">FH5T_02145</name>
    <name evidence="11" type="ORF">SAMN05444285_11456</name>
</gene>
<organism evidence="11 13">
    <name type="scientific">Draconibacterium orientale</name>
    <dbReference type="NCBI Taxonomy" id="1168034"/>
    <lineage>
        <taxon>Bacteria</taxon>
        <taxon>Pseudomonadati</taxon>
        <taxon>Bacteroidota</taxon>
        <taxon>Bacteroidia</taxon>
        <taxon>Marinilabiliales</taxon>
        <taxon>Prolixibacteraceae</taxon>
        <taxon>Draconibacterium</taxon>
    </lineage>
</organism>
<evidence type="ECO:0000256" key="5">
    <source>
        <dbReference type="ARBA" id="ARBA00012927"/>
    </source>
</evidence>
<keyword evidence="8 9" id="KW-0456">Lyase</keyword>
<dbReference type="Pfam" id="PF03786">
    <property type="entry name" value="UxuA"/>
    <property type="match status" value="1"/>
</dbReference>